<gene>
    <name evidence="2" type="ORF">TRN7648_01031</name>
</gene>
<dbReference type="Gene3D" id="1.10.260.40">
    <property type="entry name" value="lambda repressor-like DNA-binding domains"/>
    <property type="match status" value="1"/>
</dbReference>
<organism evidence="2 3">
    <name type="scientific">Tropicibacter naphthalenivorans</name>
    <dbReference type="NCBI Taxonomy" id="441103"/>
    <lineage>
        <taxon>Bacteria</taxon>
        <taxon>Pseudomonadati</taxon>
        <taxon>Pseudomonadota</taxon>
        <taxon>Alphaproteobacteria</taxon>
        <taxon>Rhodobacterales</taxon>
        <taxon>Roseobacteraceae</taxon>
        <taxon>Tropicibacter</taxon>
    </lineage>
</organism>
<dbReference type="Pfam" id="PF13560">
    <property type="entry name" value="HTH_31"/>
    <property type="match status" value="1"/>
</dbReference>
<evidence type="ECO:0000313" key="2">
    <source>
        <dbReference type="EMBL" id="CUH76619.1"/>
    </source>
</evidence>
<dbReference type="AlphaFoldDB" id="A0A0P1G4K4"/>
<proteinExistence type="predicted"/>
<dbReference type="Proteomes" id="UP000054935">
    <property type="component" value="Unassembled WGS sequence"/>
</dbReference>
<keyword evidence="3" id="KW-1185">Reference proteome</keyword>
<dbReference type="RefSeq" id="WP_143595819.1">
    <property type="nucleotide sequence ID" value="NZ_CYSE01000002.1"/>
</dbReference>
<accession>A0A0P1G4K4</accession>
<dbReference type="GO" id="GO:0003677">
    <property type="term" value="F:DNA binding"/>
    <property type="evidence" value="ECO:0007669"/>
    <property type="project" value="InterPro"/>
</dbReference>
<dbReference type="SUPFAM" id="SSF47413">
    <property type="entry name" value="lambda repressor-like DNA-binding domains"/>
    <property type="match status" value="1"/>
</dbReference>
<protein>
    <submittedName>
        <fullName evidence="2">Helix-turn-helix domain protein</fullName>
    </submittedName>
</protein>
<feature type="domain" description="HTH cro/C1-type" evidence="1">
    <location>
        <begin position="20"/>
        <end position="64"/>
    </location>
</feature>
<dbReference type="InterPro" id="IPR010982">
    <property type="entry name" value="Lambda_DNA-bd_dom_sf"/>
</dbReference>
<name>A0A0P1G4K4_9RHOB</name>
<reference evidence="2 3" key="1">
    <citation type="submission" date="2015-09" db="EMBL/GenBank/DDBJ databases">
        <authorList>
            <consortium name="Swine Surveillance"/>
        </authorList>
    </citation>
    <scope>NUCLEOTIDE SEQUENCE [LARGE SCALE GENOMIC DNA]</scope>
    <source>
        <strain evidence="2 3">CECT 7648</strain>
    </source>
</reference>
<evidence type="ECO:0000259" key="1">
    <source>
        <dbReference type="PROSITE" id="PS50943"/>
    </source>
</evidence>
<sequence>MTVARLFGQNLRKLCERRPSIAAVARDLDVNKVQFNRYLNGESYPKPQLLKEICAYFGTDARIMTEPLEEVEAQRAQQVVGVALDGPRVAPQFAPGLYSTTIVSPRLPKFAVRQIRQIKRSGPLWISKSYMARGIAARLLGRVPRLSERQNFGELRGVAEGSYVLTYPNWSGGVYFEFYPRNSMTSYGPWPGLLTFGSLEITGRTRAVRSVMQHLDGLPAAISCARTCGYVPLAELTEYERDVLRPGEPFT</sequence>
<dbReference type="CDD" id="cd00093">
    <property type="entry name" value="HTH_XRE"/>
    <property type="match status" value="1"/>
</dbReference>
<dbReference type="STRING" id="441103.TRN7648_01031"/>
<dbReference type="OrthoDB" id="8902678at2"/>
<dbReference type="EMBL" id="CYSE01000002">
    <property type="protein sequence ID" value="CUH76619.1"/>
    <property type="molecule type" value="Genomic_DNA"/>
</dbReference>
<dbReference type="PROSITE" id="PS50943">
    <property type="entry name" value="HTH_CROC1"/>
    <property type="match status" value="1"/>
</dbReference>
<dbReference type="InterPro" id="IPR001387">
    <property type="entry name" value="Cro/C1-type_HTH"/>
</dbReference>
<evidence type="ECO:0000313" key="3">
    <source>
        <dbReference type="Proteomes" id="UP000054935"/>
    </source>
</evidence>